<dbReference type="AlphaFoldDB" id="A0A9N9FRT3"/>
<keyword evidence="7" id="KW-1185">Reference proteome</keyword>
<evidence type="ECO:0000313" key="7">
    <source>
        <dbReference type="Proteomes" id="UP000789508"/>
    </source>
</evidence>
<accession>A0A9N9FRT3</accession>
<dbReference type="InterPro" id="IPR039058">
    <property type="entry name" value="Yippee_fam"/>
</dbReference>
<gene>
    <name evidence="6" type="ORF">ALEPTO_LOCUS6086</name>
</gene>
<evidence type="ECO:0000259" key="5">
    <source>
        <dbReference type="PROSITE" id="PS51792"/>
    </source>
</evidence>
<name>A0A9N9FRT3_9GLOM</name>
<dbReference type="Pfam" id="PF03226">
    <property type="entry name" value="Yippee-Mis18"/>
    <property type="match status" value="1"/>
</dbReference>
<dbReference type="InterPro" id="IPR004910">
    <property type="entry name" value="Yippee/Mis18/Cereblon"/>
</dbReference>
<reference evidence="6" key="1">
    <citation type="submission" date="2021-06" db="EMBL/GenBank/DDBJ databases">
        <authorList>
            <person name="Kallberg Y."/>
            <person name="Tangrot J."/>
            <person name="Rosling A."/>
        </authorList>
    </citation>
    <scope>NUCLEOTIDE SEQUENCE</scope>
    <source>
        <strain evidence="6">FL130A</strain>
    </source>
</reference>
<dbReference type="EMBL" id="CAJVPS010001950">
    <property type="protein sequence ID" value="CAG8555463.1"/>
    <property type="molecule type" value="Genomic_DNA"/>
</dbReference>
<dbReference type="OrthoDB" id="6407410at2759"/>
<sequence length="165" mass="19430">MTRTLKLHVNCQKVVKLHQEHPKNIRTEYDRLHETLFQELVTSTTLVEKRDMKTHQTFLSSDRLYTCTTCHTHLARHEDLISKAFQGRLGRAYLFNKVTNVSLGPKEDRLLMTGVHSVKDIRCDVCSNVVGWKYVFAFEKSQKYKENKYIVEKAMISKENQWDEP</sequence>
<keyword evidence="2" id="KW-0479">Metal-binding</keyword>
<evidence type="ECO:0000313" key="6">
    <source>
        <dbReference type="EMBL" id="CAG8555463.1"/>
    </source>
</evidence>
<evidence type="ECO:0000256" key="1">
    <source>
        <dbReference type="ARBA" id="ARBA00005613"/>
    </source>
</evidence>
<dbReference type="GO" id="GO:0046872">
    <property type="term" value="F:metal ion binding"/>
    <property type="evidence" value="ECO:0007669"/>
    <property type="project" value="UniProtKB-KW"/>
</dbReference>
<keyword evidence="3" id="KW-0862">Zinc</keyword>
<proteinExistence type="inferred from homology"/>
<organism evidence="6 7">
    <name type="scientific">Ambispora leptoticha</name>
    <dbReference type="NCBI Taxonomy" id="144679"/>
    <lineage>
        <taxon>Eukaryota</taxon>
        <taxon>Fungi</taxon>
        <taxon>Fungi incertae sedis</taxon>
        <taxon>Mucoromycota</taxon>
        <taxon>Glomeromycotina</taxon>
        <taxon>Glomeromycetes</taxon>
        <taxon>Archaeosporales</taxon>
        <taxon>Ambisporaceae</taxon>
        <taxon>Ambispora</taxon>
    </lineage>
</organism>
<evidence type="ECO:0000256" key="4">
    <source>
        <dbReference type="RuleBase" id="RU110713"/>
    </source>
</evidence>
<comment type="similarity">
    <text evidence="1 4">Belongs to the yippee family.</text>
</comment>
<feature type="domain" description="Yippee" evidence="5">
    <location>
        <begin position="63"/>
        <end position="160"/>
    </location>
</feature>
<comment type="caution">
    <text evidence="6">The sequence shown here is derived from an EMBL/GenBank/DDBJ whole genome shotgun (WGS) entry which is preliminary data.</text>
</comment>
<evidence type="ECO:0000256" key="2">
    <source>
        <dbReference type="ARBA" id="ARBA00022723"/>
    </source>
</evidence>
<dbReference type="InterPro" id="IPR034751">
    <property type="entry name" value="Yippee"/>
</dbReference>
<evidence type="ECO:0000256" key="3">
    <source>
        <dbReference type="ARBA" id="ARBA00022833"/>
    </source>
</evidence>
<protein>
    <recommendedName>
        <fullName evidence="4">Protein yippee-like</fullName>
    </recommendedName>
</protein>
<dbReference type="PROSITE" id="PS51792">
    <property type="entry name" value="YIPPEE"/>
    <property type="match status" value="1"/>
</dbReference>
<dbReference type="PANTHER" id="PTHR13848">
    <property type="entry name" value="PROTEIN YIPPEE-LIKE CG15309-RELATED"/>
    <property type="match status" value="1"/>
</dbReference>
<dbReference type="Proteomes" id="UP000789508">
    <property type="component" value="Unassembled WGS sequence"/>
</dbReference>